<keyword evidence="2" id="KW-1185">Reference proteome</keyword>
<evidence type="ECO:0000313" key="1">
    <source>
        <dbReference type="EMBL" id="KRY82949.1"/>
    </source>
</evidence>
<reference evidence="1 2" key="1">
    <citation type="submission" date="2015-01" db="EMBL/GenBank/DDBJ databases">
        <title>Evolution of Trichinella species and genotypes.</title>
        <authorList>
            <person name="Korhonen P.K."/>
            <person name="Edoardo P."/>
            <person name="Giuseppe L.R."/>
            <person name="Gasser R.B."/>
        </authorList>
    </citation>
    <scope>NUCLEOTIDE SEQUENCE [LARGE SCALE GENOMIC DNA]</scope>
    <source>
        <strain evidence="1">ISS470</strain>
    </source>
</reference>
<comment type="caution">
    <text evidence="1">The sequence shown here is derived from an EMBL/GenBank/DDBJ whole genome shotgun (WGS) entry which is preliminary data.</text>
</comment>
<protein>
    <submittedName>
        <fullName evidence="1">Uncharacterized protein</fullName>
    </submittedName>
</protein>
<dbReference type="Proteomes" id="UP000054995">
    <property type="component" value="Unassembled WGS sequence"/>
</dbReference>
<dbReference type="EMBL" id="JYDT01000156">
    <property type="protein sequence ID" value="KRY82949.1"/>
    <property type="molecule type" value="Genomic_DNA"/>
</dbReference>
<evidence type="ECO:0000313" key="2">
    <source>
        <dbReference type="Proteomes" id="UP000054995"/>
    </source>
</evidence>
<proteinExistence type="predicted"/>
<gene>
    <name evidence="1" type="ORF">T4D_14407</name>
</gene>
<accession>A0A0V1FAU8</accession>
<dbReference type="AlphaFoldDB" id="A0A0V1FAU8"/>
<name>A0A0V1FAU8_TRIPS</name>
<sequence>MQLSGANCTILRQLVRIALTLEARLVQMSTVTVQPVGTFAQFIAFFVVTKIAADNCCRFCNSDAKRAQCPGKQKSFGSHTPSNPALALSTACLQLAYLSDGSLIRLMFLQNNGAWGWFSSRPTILGKGTLDANVSTDELDAITSDIQRQHLPMMC</sequence>
<organism evidence="1 2">
    <name type="scientific">Trichinella pseudospiralis</name>
    <name type="common">Parasitic roundworm</name>
    <dbReference type="NCBI Taxonomy" id="6337"/>
    <lineage>
        <taxon>Eukaryota</taxon>
        <taxon>Metazoa</taxon>
        <taxon>Ecdysozoa</taxon>
        <taxon>Nematoda</taxon>
        <taxon>Enoplea</taxon>
        <taxon>Dorylaimia</taxon>
        <taxon>Trichinellida</taxon>
        <taxon>Trichinellidae</taxon>
        <taxon>Trichinella</taxon>
    </lineage>
</organism>
<dbReference type="OrthoDB" id="5914363at2759"/>